<evidence type="ECO:0008006" key="4">
    <source>
        <dbReference type="Google" id="ProtNLM"/>
    </source>
</evidence>
<evidence type="ECO:0000256" key="1">
    <source>
        <dbReference type="ARBA" id="ARBA00038476"/>
    </source>
</evidence>
<evidence type="ECO:0000313" key="3">
    <source>
        <dbReference type="Proteomes" id="UP000274822"/>
    </source>
</evidence>
<dbReference type="SUPFAM" id="SSF54637">
    <property type="entry name" value="Thioesterase/thiol ester dehydrase-isomerase"/>
    <property type="match status" value="1"/>
</dbReference>
<dbReference type="AlphaFoldDB" id="A0A433QT39"/>
<gene>
    <name evidence="2" type="ORF">BC938DRAFT_473772</name>
</gene>
<sequence>MTSIDFADTPFLSSHFLLSPFPGMDPSTVAIALAIPVVALWCMHYQSLPLAYTVRSYFLLRSIIPKARWNLHSPLGVFKRPPQVINQYERCLWDDIDYNSHMNNRCVRTVGDISYNKILDFSRIRILYLLFPRVMLDPDASIYCNNAGVLTLFKKEIAPLQRYTVQTRVLTWDDKWFWLEHRFVYPKDPAAYQRWPTRHHQQADEDTAAAAADKHAEDEIVVACVALSKLVFKERTGKTVPPATVLEICGHGVGDEERERRRAKTFEVVEGLQKTERLFRERWGDDEIRNGAVVSLTRAKL</sequence>
<evidence type="ECO:0000313" key="2">
    <source>
        <dbReference type="EMBL" id="RUS32935.1"/>
    </source>
</evidence>
<keyword evidence="3" id="KW-1185">Reference proteome</keyword>
<name>A0A433QT39_9FUNG</name>
<dbReference type="InterPro" id="IPR029069">
    <property type="entry name" value="HotDog_dom_sf"/>
</dbReference>
<protein>
    <recommendedName>
        <fullName evidence="4">Thioesterase-like superfamily-domain-containing protein</fullName>
    </recommendedName>
</protein>
<dbReference type="EMBL" id="RBNJ01001638">
    <property type="protein sequence ID" value="RUS32935.1"/>
    <property type="molecule type" value="Genomic_DNA"/>
</dbReference>
<proteinExistence type="inferred from homology"/>
<dbReference type="InterPro" id="IPR051490">
    <property type="entry name" value="THEM6_lcsJ_thioesterase"/>
</dbReference>
<accession>A0A433QT39</accession>
<reference evidence="2 3" key="1">
    <citation type="journal article" date="2018" name="New Phytol.">
        <title>Phylogenomics of Endogonaceae and evolution of mycorrhizas within Mucoromycota.</title>
        <authorList>
            <person name="Chang Y."/>
            <person name="Desiro A."/>
            <person name="Na H."/>
            <person name="Sandor L."/>
            <person name="Lipzen A."/>
            <person name="Clum A."/>
            <person name="Barry K."/>
            <person name="Grigoriev I.V."/>
            <person name="Martin F.M."/>
            <person name="Stajich J.E."/>
            <person name="Smith M.E."/>
            <person name="Bonito G."/>
            <person name="Spatafora J.W."/>
        </authorList>
    </citation>
    <scope>NUCLEOTIDE SEQUENCE [LARGE SCALE GENOMIC DNA]</scope>
    <source>
        <strain evidence="2 3">AD002</strain>
    </source>
</reference>
<dbReference type="PANTHER" id="PTHR12475">
    <property type="match status" value="1"/>
</dbReference>
<dbReference type="PANTHER" id="PTHR12475:SF4">
    <property type="entry name" value="PROTEIN THEM6"/>
    <property type="match status" value="1"/>
</dbReference>
<dbReference type="Proteomes" id="UP000274822">
    <property type="component" value="Unassembled WGS sequence"/>
</dbReference>
<organism evidence="2 3">
    <name type="scientific">Jimgerdemannia flammicorona</name>
    <dbReference type="NCBI Taxonomy" id="994334"/>
    <lineage>
        <taxon>Eukaryota</taxon>
        <taxon>Fungi</taxon>
        <taxon>Fungi incertae sedis</taxon>
        <taxon>Mucoromycota</taxon>
        <taxon>Mucoromycotina</taxon>
        <taxon>Endogonomycetes</taxon>
        <taxon>Endogonales</taxon>
        <taxon>Endogonaceae</taxon>
        <taxon>Jimgerdemannia</taxon>
    </lineage>
</organism>
<comment type="caution">
    <text evidence="2">The sequence shown here is derived from an EMBL/GenBank/DDBJ whole genome shotgun (WGS) entry which is preliminary data.</text>
</comment>
<dbReference type="Pfam" id="PF13279">
    <property type="entry name" value="4HBT_2"/>
    <property type="match status" value="1"/>
</dbReference>
<comment type="similarity">
    <text evidence="1">Belongs to the lcsJ thioesterase family.</text>
</comment>